<evidence type="ECO:0000256" key="1">
    <source>
        <dbReference type="ARBA" id="ARBA00004141"/>
    </source>
</evidence>
<dbReference type="EMBL" id="WVUK01000066">
    <property type="protein sequence ID" value="KAF7488606.1"/>
    <property type="molecule type" value="Genomic_DNA"/>
</dbReference>
<dbReference type="SUPFAM" id="SSF55785">
    <property type="entry name" value="PYP-like sensor domain (PAS domain)"/>
    <property type="match status" value="1"/>
</dbReference>
<feature type="region of interest" description="Disordered" evidence="14">
    <location>
        <begin position="877"/>
        <end position="932"/>
    </location>
</feature>
<evidence type="ECO:0000313" key="18">
    <source>
        <dbReference type="EMBL" id="KAF7488606.1"/>
    </source>
</evidence>
<protein>
    <submittedName>
        <fullName evidence="18">Potassium voltage-gated channel protein eag</fullName>
    </submittedName>
</protein>
<gene>
    <name evidence="18" type="ORF">SSS_2795</name>
</gene>
<dbReference type="Pfam" id="PF13426">
    <property type="entry name" value="PAS_9"/>
    <property type="match status" value="2"/>
</dbReference>
<dbReference type="FunFam" id="2.60.120.10:FF:000009">
    <property type="entry name" value="Potassium voltage-gated channel subfamily H member 1"/>
    <property type="match status" value="1"/>
</dbReference>
<evidence type="ECO:0000313" key="19">
    <source>
        <dbReference type="EnsemblMetazoa" id="KAF7488606.1"/>
    </source>
</evidence>
<evidence type="ECO:0000313" key="20">
    <source>
        <dbReference type="Proteomes" id="UP000070412"/>
    </source>
</evidence>
<dbReference type="AlphaFoldDB" id="A0A834R256"/>
<dbReference type="Gene3D" id="1.10.287.70">
    <property type="match status" value="1"/>
</dbReference>
<feature type="compositionally biased region" description="Polar residues" evidence="14">
    <location>
        <begin position="1080"/>
        <end position="1099"/>
    </location>
</feature>
<evidence type="ECO:0000259" key="17">
    <source>
        <dbReference type="PROSITE" id="PS50113"/>
    </source>
</evidence>
<dbReference type="PRINTS" id="PR01463">
    <property type="entry name" value="EAGCHANLFMLY"/>
</dbReference>
<dbReference type="Proteomes" id="UP000070412">
    <property type="component" value="Unassembled WGS sequence"/>
</dbReference>
<feature type="compositionally biased region" description="Low complexity" evidence="14">
    <location>
        <begin position="1068"/>
        <end position="1077"/>
    </location>
</feature>
<dbReference type="GO" id="GO:0008076">
    <property type="term" value="C:voltage-gated potassium channel complex"/>
    <property type="evidence" value="ECO:0007669"/>
    <property type="project" value="TreeGrafter"/>
</dbReference>
<organism evidence="18">
    <name type="scientific">Sarcoptes scabiei</name>
    <name type="common">Itch mite</name>
    <name type="synonym">Acarus scabiei</name>
    <dbReference type="NCBI Taxonomy" id="52283"/>
    <lineage>
        <taxon>Eukaryota</taxon>
        <taxon>Metazoa</taxon>
        <taxon>Ecdysozoa</taxon>
        <taxon>Arthropoda</taxon>
        <taxon>Chelicerata</taxon>
        <taxon>Arachnida</taxon>
        <taxon>Acari</taxon>
        <taxon>Acariformes</taxon>
        <taxon>Sarcoptiformes</taxon>
        <taxon>Astigmata</taxon>
        <taxon>Psoroptidia</taxon>
        <taxon>Sarcoptoidea</taxon>
        <taxon>Sarcoptidae</taxon>
        <taxon>Sarcoptinae</taxon>
        <taxon>Sarcoptes</taxon>
    </lineage>
</organism>
<dbReference type="InterPro" id="IPR003949">
    <property type="entry name" value="K_chnl_volt-dep_EAG"/>
</dbReference>
<dbReference type="PRINTS" id="PR01464">
    <property type="entry name" value="EAGCHANNEL"/>
</dbReference>
<feature type="compositionally biased region" description="Basic and acidic residues" evidence="14">
    <location>
        <begin position="798"/>
        <end position="807"/>
    </location>
</feature>
<dbReference type="PROSITE" id="PS50042">
    <property type="entry name" value="CNMP_BINDING_3"/>
    <property type="match status" value="1"/>
</dbReference>
<evidence type="ECO:0000256" key="11">
    <source>
        <dbReference type="ARBA" id="ARBA00023136"/>
    </source>
</evidence>
<feature type="compositionally biased region" description="Polar residues" evidence="14">
    <location>
        <begin position="809"/>
        <end position="819"/>
    </location>
</feature>
<keyword evidence="12" id="KW-0325">Glycoprotein</keyword>
<keyword evidence="10" id="KW-0406">Ion transport</keyword>
<keyword evidence="11 15" id="KW-0472">Membrane</keyword>
<evidence type="ECO:0000256" key="12">
    <source>
        <dbReference type="ARBA" id="ARBA00023180"/>
    </source>
</evidence>
<keyword evidence="2" id="KW-0813">Transport</keyword>
<keyword evidence="7" id="KW-0851">Voltage-gated channel</keyword>
<evidence type="ECO:0000256" key="8">
    <source>
        <dbReference type="ARBA" id="ARBA00022958"/>
    </source>
</evidence>
<dbReference type="GO" id="GO:0042391">
    <property type="term" value="P:regulation of membrane potential"/>
    <property type="evidence" value="ECO:0007669"/>
    <property type="project" value="TreeGrafter"/>
</dbReference>
<dbReference type="InterPro" id="IPR000700">
    <property type="entry name" value="PAS-assoc_C"/>
</dbReference>
<feature type="transmembrane region" description="Helical" evidence="15">
    <location>
        <begin position="507"/>
        <end position="527"/>
    </location>
</feature>
<accession>A0A834R256</accession>
<feature type="transmembrane region" description="Helical" evidence="15">
    <location>
        <begin position="407"/>
        <end position="431"/>
    </location>
</feature>
<sequence length="1188" mass="133881">MPGGRRGLVAPQNTFLENIIRRYNSLPDCSFLLANAQIVDYPIVYCSESFCRISGYNRAEVMQKSSRCTFMYGEMTDKQTITRIEQALDNYAVEQLEILLYKKTRERFESNIKTIPIQTIYSNEDQRFTRETLVNHRLNHFENDNDDDEDDDLFTGTPLWLLLQVAPIKNEKDVVVLFLLTFRDITALKQPIEEDAQKGLSKFARLARSVTRSRSVLAQQFSSHLPIIKTETTSSKQYHLGQLINLNSDILPQYRQEAPKTPPHILLHYSAFKAIWDWVILCLTFYTAIMVPYNVAFKNKTSEDVSLLVLDSIVDVIFFIDIVLNFHTTFVGPGGEVVSDPKIIRVNYLRSWFIIDLLSCLPYDIFNAFDHTEDQGIGSLFSALKVVRLLRLGRVVRKLDRYLEYGAAMLILLLCFYMLVAHWLACIWYSIGRNDSENYLTYSWLWKLGNITQFPFHLRPNNLTARVELEGGPERSTMYITSLYFTMTCMTSVGFGNVAPETDNEKIFTICMMVIGALLYATIFGHVTTIIQQMTSATAKYHDMLNNVREFMKLHELPKALSERVMDYVVSTWAMSKGIDTKKVLSYCPKDMTADICVHLNRKVFNEHPAFRLASDGCLRAMAMYFSMDHSAPGDLLYHVGESIDSLCFVISGSLEVIQDDEVVAILGKGDVFGDAFWKEPTIGQSCANVRALTYCDLHAIKRDKLIEVLNFYQAFANSFARNLILTYNLRHRLIFRKVADIKREQELAEKRKNDPQLDLAQDHLVRKIFSKFRKPSDGVPSTGLPSRPGSSVLASSDVEKGLDGKAKQPQSEPESRVSSALKGSKWAAALGITSQQAQEVENALFDRDDHNINLSRRTELVCKKSEHIQVVKDIRPPTQGNRWPRIATGGSVRHETIEESVEDEQTKQTKPNNSSPKTGSNRKAANETADSNKILIQPKSINSTDYQQIVASLVDMRIDLKLEMQKLTNKIGKIDEHISNITKKLSTLNIDIDDYSSGTTATATTTTTNTLTNQSSLNPINKSSMMKLAKQSRTVIDSNNIIEEVDEDALLTPTSPRPPSVPPHPPTSTISSSSRTSKIDTNLKTASTLTSSQVQKSSTGHHRTKSSSETTQSIRKHSKASKQSSTQPTAATTTTAATTIALTNDFINGNEKKSLKGDDNIRAFLEKEIAQQDLDNTDEDQDLTSKL</sequence>
<dbReference type="Gene3D" id="3.30.450.20">
    <property type="entry name" value="PAS domain"/>
    <property type="match status" value="2"/>
</dbReference>
<evidence type="ECO:0000256" key="10">
    <source>
        <dbReference type="ARBA" id="ARBA00023065"/>
    </source>
</evidence>
<feature type="region of interest" description="Disordered" evidence="14">
    <location>
        <begin position="1052"/>
        <end position="1135"/>
    </location>
</feature>
<dbReference type="InterPro" id="IPR005821">
    <property type="entry name" value="Ion_trans_dom"/>
</dbReference>
<feature type="compositionally biased region" description="Pro residues" evidence="14">
    <location>
        <begin position="1056"/>
        <end position="1067"/>
    </location>
</feature>
<dbReference type="Pfam" id="PF00027">
    <property type="entry name" value="cNMP_binding"/>
    <property type="match status" value="1"/>
</dbReference>
<dbReference type="CDD" id="cd00038">
    <property type="entry name" value="CAP_ED"/>
    <property type="match status" value="1"/>
</dbReference>
<keyword evidence="6" id="KW-0631">Potassium channel</keyword>
<dbReference type="Pfam" id="PF00520">
    <property type="entry name" value="Ion_trans"/>
    <property type="match status" value="1"/>
</dbReference>
<evidence type="ECO:0000256" key="2">
    <source>
        <dbReference type="ARBA" id="ARBA00022448"/>
    </source>
</evidence>
<feature type="compositionally biased region" description="Polar residues" evidence="14">
    <location>
        <begin position="909"/>
        <end position="932"/>
    </location>
</feature>
<dbReference type="SUPFAM" id="SSF51206">
    <property type="entry name" value="cAMP-binding domain-like"/>
    <property type="match status" value="1"/>
</dbReference>
<reference evidence="18" key="2">
    <citation type="submission" date="2020-01" db="EMBL/GenBank/DDBJ databases">
        <authorList>
            <person name="Korhonen P.K.K."/>
            <person name="Guangxu M.G."/>
            <person name="Wang T.W."/>
            <person name="Stroehlein A.J.S."/>
            <person name="Young N.D."/>
            <person name="Ang C.-S.A."/>
            <person name="Fernando D.W.F."/>
            <person name="Lu H.L."/>
            <person name="Taylor S.T."/>
            <person name="Ehtesham M.E.M."/>
            <person name="Najaraj S.H.N."/>
            <person name="Harsha G.H.G."/>
            <person name="Madugundu A.M."/>
            <person name="Renuse S.R."/>
            <person name="Holt D.H."/>
            <person name="Pandey A.P."/>
            <person name="Papenfuss A.P."/>
            <person name="Gasser R.B.G."/>
            <person name="Fischer K.F."/>
        </authorList>
    </citation>
    <scope>NUCLEOTIDE SEQUENCE</scope>
    <source>
        <strain evidence="18">SSS_KF_BRIS2020</strain>
    </source>
</reference>
<feature type="transmembrane region" description="Helical" evidence="15">
    <location>
        <begin position="275"/>
        <end position="293"/>
    </location>
</feature>
<dbReference type="PANTHER" id="PTHR10217">
    <property type="entry name" value="VOLTAGE AND LIGAND GATED POTASSIUM CHANNEL"/>
    <property type="match status" value="1"/>
</dbReference>
<evidence type="ECO:0000256" key="4">
    <source>
        <dbReference type="ARBA" id="ARBA00022553"/>
    </source>
</evidence>
<feature type="domain" description="PAC" evidence="17">
    <location>
        <begin position="143"/>
        <end position="197"/>
    </location>
</feature>
<evidence type="ECO:0000256" key="5">
    <source>
        <dbReference type="ARBA" id="ARBA00022692"/>
    </source>
</evidence>
<dbReference type="InterPro" id="IPR003938">
    <property type="entry name" value="K_chnl_volt-dep_EAG/ELK/ERG"/>
</dbReference>
<evidence type="ECO:0000256" key="14">
    <source>
        <dbReference type="SAM" id="MobiDB-lite"/>
    </source>
</evidence>
<dbReference type="EnsemblMetazoa" id="SSS_2795s_mrna">
    <property type="protein sequence ID" value="KAF7488606.1"/>
    <property type="gene ID" value="SSS_2795"/>
</dbReference>
<dbReference type="CDD" id="cd00130">
    <property type="entry name" value="PAS"/>
    <property type="match status" value="1"/>
</dbReference>
<evidence type="ECO:0000256" key="15">
    <source>
        <dbReference type="SAM" id="Phobius"/>
    </source>
</evidence>
<reference evidence="19" key="3">
    <citation type="submission" date="2022-06" db="UniProtKB">
        <authorList>
            <consortium name="EnsemblMetazoa"/>
        </authorList>
    </citation>
    <scope>IDENTIFICATION</scope>
</reference>
<keyword evidence="9 15" id="KW-1133">Transmembrane helix</keyword>
<dbReference type="InterPro" id="IPR000014">
    <property type="entry name" value="PAS"/>
</dbReference>
<dbReference type="OrthoDB" id="447251at2759"/>
<keyword evidence="8" id="KW-0630">Potassium</keyword>
<dbReference type="GO" id="GO:0005249">
    <property type="term" value="F:voltage-gated potassium channel activity"/>
    <property type="evidence" value="ECO:0007669"/>
    <property type="project" value="InterPro"/>
</dbReference>
<keyword evidence="20" id="KW-1185">Reference proteome</keyword>
<dbReference type="PROSITE" id="PS50113">
    <property type="entry name" value="PAC"/>
    <property type="match status" value="1"/>
</dbReference>
<dbReference type="SUPFAM" id="SSF81324">
    <property type="entry name" value="Voltage-gated potassium channels"/>
    <property type="match status" value="1"/>
</dbReference>
<feature type="domain" description="Cyclic nucleotide-binding" evidence="16">
    <location>
        <begin position="625"/>
        <end position="710"/>
    </location>
</feature>
<proteinExistence type="predicted"/>
<dbReference type="SMART" id="SM00100">
    <property type="entry name" value="cNMP"/>
    <property type="match status" value="1"/>
</dbReference>
<feature type="transmembrane region" description="Helical" evidence="15">
    <location>
        <begin position="476"/>
        <end position="495"/>
    </location>
</feature>
<dbReference type="InterPro" id="IPR050818">
    <property type="entry name" value="KCNH_animal-type"/>
</dbReference>
<dbReference type="Gene3D" id="1.10.1200.260">
    <property type="match status" value="1"/>
</dbReference>
<dbReference type="InterPro" id="IPR035965">
    <property type="entry name" value="PAS-like_dom_sf"/>
</dbReference>
<evidence type="ECO:0000256" key="6">
    <source>
        <dbReference type="ARBA" id="ARBA00022826"/>
    </source>
</evidence>
<keyword evidence="4" id="KW-0597">Phosphoprotein</keyword>
<name>A0A834R256_SARSC</name>
<dbReference type="PANTHER" id="PTHR10217:SF435">
    <property type="entry name" value="POTASSIUM VOLTAGE-GATED CHANNEL PROTEIN EAG"/>
    <property type="match status" value="1"/>
</dbReference>
<evidence type="ECO:0000259" key="16">
    <source>
        <dbReference type="PROSITE" id="PS50042"/>
    </source>
</evidence>
<reference evidence="20" key="1">
    <citation type="journal article" date="2020" name="PLoS Negl. Trop. Dis.">
        <title>High-quality nuclear genome for Sarcoptes scabiei-A critical resource for a neglected parasite.</title>
        <authorList>
            <person name="Korhonen P.K."/>
            <person name="Gasser R.B."/>
            <person name="Ma G."/>
            <person name="Wang T."/>
            <person name="Stroehlein A.J."/>
            <person name="Young N.D."/>
            <person name="Ang C.S."/>
            <person name="Fernando D.D."/>
            <person name="Lu H.C."/>
            <person name="Taylor S."/>
            <person name="Reynolds S.L."/>
            <person name="Mofiz E."/>
            <person name="Najaraj S.H."/>
            <person name="Gowda H."/>
            <person name="Madugundu A."/>
            <person name="Renuse S."/>
            <person name="Holt D."/>
            <person name="Pandey A."/>
            <person name="Papenfuss A.T."/>
            <person name="Fischer K."/>
        </authorList>
    </citation>
    <scope>NUCLEOTIDE SEQUENCE [LARGE SCALE GENOMIC DNA]</scope>
</reference>
<evidence type="ECO:0000256" key="13">
    <source>
        <dbReference type="ARBA" id="ARBA00023303"/>
    </source>
</evidence>
<keyword evidence="3" id="KW-0633">Potassium transport</keyword>
<dbReference type="FunFam" id="1.10.1200.260:FF:000003">
    <property type="entry name" value="Potassium voltage-gated channel subfamily H member 1"/>
    <property type="match status" value="1"/>
</dbReference>
<dbReference type="InterPro" id="IPR014710">
    <property type="entry name" value="RmlC-like_jellyroll"/>
</dbReference>
<feature type="region of interest" description="Disordered" evidence="14">
    <location>
        <begin position="776"/>
        <end position="821"/>
    </location>
</feature>
<dbReference type="InterPro" id="IPR018490">
    <property type="entry name" value="cNMP-bd_dom_sf"/>
</dbReference>
<dbReference type="Gene3D" id="2.60.120.10">
    <property type="entry name" value="Jelly Rolls"/>
    <property type="match status" value="1"/>
</dbReference>
<dbReference type="InterPro" id="IPR000595">
    <property type="entry name" value="cNMP-bd_dom"/>
</dbReference>
<comment type="subcellular location">
    <subcellularLocation>
        <location evidence="1">Membrane</location>
        <topology evidence="1">Multi-pass membrane protein</topology>
    </subcellularLocation>
</comment>
<evidence type="ECO:0000256" key="3">
    <source>
        <dbReference type="ARBA" id="ARBA00022538"/>
    </source>
</evidence>
<evidence type="ECO:0000256" key="7">
    <source>
        <dbReference type="ARBA" id="ARBA00022882"/>
    </source>
</evidence>
<keyword evidence="13" id="KW-0407">Ion channel</keyword>
<evidence type="ECO:0000256" key="9">
    <source>
        <dbReference type="ARBA" id="ARBA00022989"/>
    </source>
</evidence>
<keyword evidence="5 15" id="KW-0812">Transmembrane</keyword>